<evidence type="ECO:0000313" key="1">
    <source>
        <dbReference type="EMBL" id="PZD74558.1"/>
    </source>
</evidence>
<sequence>MNACTHQYKTVNIEAHKQTIYDHLLQCVRTESANAVLKRFHTLFIAGLHYPEPEVKAALNQIVVSIKGKEDFALFFNRCCYILVNSWQNQPDCRSMIPELVAVLGRMSAAPATLGRSRSKTRLRSLMQQFAQSSYYQRLRRFSEFITPQTSASSSRPLSTILRRYPYLYQHCLISKEDSQEHQSSVRQVQQHAQEQFELDLSHYLTGIFKRPAAPGQIIQPAGRTQLILPDSGPLIRSQNPTLLGDNELCKTLKQYVGRVDHQGSYRDGAKHFILRNQASQTYLGFKKNLYDYLVASVDTKFGRCRFNQQLQKQFDALLPECNDRPMSDFLLVRTCNRLLNFLVVESRQRPNHIVFMDLINNVGSTATVGLLLKVVLLCKKIKPYLENRFALLFNHYEAKQQGAVKWLVACLEKLNLAWSANFGRFDFSFVTAL</sequence>
<dbReference type="RefSeq" id="WP_110984836.1">
    <property type="nucleotide sequence ID" value="NZ_CAWNWM010000002.1"/>
</dbReference>
<dbReference type="EMBL" id="PQWO01000002">
    <property type="protein sequence ID" value="PZD74558.1"/>
    <property type="molecule type" value="Genomic_DNA"/>
</dbReference>
<protein>
    <submittedName>
        <fullName evidence="1">Uncharacterized protein</fullName>
    </submittedName>
</protein>
<reference evidence="1 2" key="1">
    <citation type="journal article" date="2018" name="Sci. Rep.">
        <title>A novel species of the marine cyanobacterium Acaryochloris with a unique pigment content and lifestyle.</title>
        <authorList>
            <person name="Partensky F."/>
            <person name="Six C."/>
            <person name="Ratin M."/>
            <person name="Garczarek L."/>
            <person name="Vaulot D."/>
            <person name="Probert I."/>
            <person name="Calteau A."/>
            <person name="Gourvil P."/>
            <person name="Marie D."/>
            <person name="Grebert T."/>
            <person name="Bouchier C."/>
            <person name="Le Panse S."/>
            <person name="Gachenot M."/>
            <person name="Rodriguez F."/>
            <person name="Garrido J.L."/>
        </authorList>
    </citation>
    <scope>NUCLEOTIDE SEQUENCE [LARGE SCALE GENOMIC DNA]</scope>
    <source>
        <strain evidence="1 2">RCC1774</strain>
    </source>
</reference>
<name>A0A2W1JMM0_9CYAN</name>
<accession>A0A2W1JMM0</accession>
<evidence type="ECO:0000313" key="2">
    <source>
        <dbReference type="Proteomes" id="UP000248857"/>
    </source>
</evidence>
<organism evidence="1 2">
    <name type="scientific">Acaryochloris thomasi RCC1774</name>
    <dbReference type="NCBI Taxonomy" id="1764569"/>
    <lineage>
        <taxon>Bacteria</taxon>
        <taxon>Bacillati</taxon>
        <taxon>Cyanobacteriota</taxon>
        <taxon>Cyanophyceae</taxon>
        <taxon>Acaryochloridales</taxon>
        <taxon>Acaryochloridaceae</taxon>
        <taxon>Acaryochloris</taxon>
        <taxon>Acaryochloris thomasi</taxon>
    </lineage>
</organism>
<dbReference type="OrthoDB" id="580965at2"/>
<dbReference type="Proteomes" id="UP000248857">
    <property type="component" value="Unassembled WGS sequence"/>
</dbReference>
<proteinExistence type="predicted"/>
<dbReference type="AlphaFoldDB" id="A0A2W1JMM0"/>
<gene>
    <name evidence="1" type="ORF">C1752_00867</name>
</gene>
<keyword evidence="2" id="KW-1185">Reference proteome</keyword>
<comment type="caution">
    <text evidence="1">The sequence shown here is derived from an EMBL/GenBank/DDBJ whole genome shotgun (WGS) entry which is preliminary data.</text>
</comment>